<dbReference type="InterPro" id="IPR029063">
    <property type="entry name" value="SAM-dependent_MTases_sf"/>
</dbReference>
<keyword evidence="3" id="KW-0680">Restriction system</keyword>
<reference evidence="4 5" key="1">
    <citation type="submission" date="2018-09" db="EMBL/GenBank/DDBJ databases">
        <title>Evolutionary history of phycoerythrin pigmentation in the water bloom-forming cyanobacterium Microcystis aeruginosa.</title>
        <authorList>
            <person name="Tanabe Y."/>
            <person name="Tanabe Y."/>
            <person name="Yamaguchi H."/>
        </authorList>
    </citation>
    <scope>NUCLEOTIDE SEQUENCE [LARGE SCALE GENOMIC DNA]</scope>
    <source>
        <strain evidence="4 5">NIES-2519</strain>
    </source>
</reference>
<protein>
    <submittedName>
        <fullName evidence="4">Uncharacterized protein</fullName>
    </submittedName>
</protein>
<name>A0A5A5RET2_MICAE</name>
<dbReference type="SUPFAM" id="SSF53335">
    <property type="entry name" value="S-adenosyl-L-methionine-dependent methyltransferases"/>
    <property type="match status" value="1"/>
</dbReference>
<sequence>MDLFCGAGGLTHGFEKAGLIVKAGYDIDPACQFPYEHNNKAQFILKNNELRLVSFWPDHLSLVIWYIKFIDVVL</sequence>
<evidence type="ECO:0000313" key="5">
    <source>
        <dbReference type="Proteomes" id="UP000323569"/>
    </source>
</evidence>
<keyword evidence="2" id="KW-0808">Transferase</keyword>
<evidence type="ECO:0000313" key="4">
    <source>
        <dbReference type="EMBL" id="GCA71592.1"/>
    </source>
</evidence>
<dbReference type="Pfam" id="PF00145">
    <property type="entry name" value="DNA_methylase"/>
    <property type="match status" value="1"/>
</dbReference>
<evidence type="ECO:0000256" key="3">
    <source>
        <dbReference type="ARBA" id="ARBA00022747"/>
    </source>
</evidence>
<organism evidence="4 5">
    <name type="scientific">Microcystis aeruginosa NIES-2519</name>
    <dbReference type="NCBI Taxonomy" id="2303981"/>
    <lineage>
        <taxon>Bacteria</taxon>
        <taxon>Bacillati</taxon>
        <taxon>Cyanobacteriota</taxon>
        <taxon>Cyanophyceae</taxon>
        <taxon>Oscillatoriophycideae</taxon>
        <taxon>Chroococcales</taxon>
        <taxon>Microcystaceae</taxon>
        <taxon>Microcystis</taxon>
    </lineage>
</organism>
<comment type="caution">
    <text evidence="4">The sequence shown here is derived from an EMBL/GenBank/DDBJ whole genome shotgun (WGS) entry which is preliminary data.</text>
</comment>
<dbReference type="Proteomes" id="UP000323569">
    <property type="component" value="Unassembled WGS sequence"/>
</dbReference>
<dbReference type="GO" id="GO:0009307">
    <property type="term" value="P:DNA restriction-modification system"/>
    <property type="evidence" value="ECO:0007669"/>
    <property type="project" value="UniProtKB-KW"/>
</dbReference>
<dbReference type="GO" id="GO:0032259">
    <property type="term" value="P:methylation"/>
    <property type="evidence" value="ECO:0007669"/>
    <property type="project" value="UniProtKB-KW"/>
</dbReference>
<accession>A0A5A5RET2</accession>
<dbReference type="AlphaFoldDB" id="A0A5A5RET2"/>
<evidence type="ECO:0000256" key="2">
    <source>
        <dbReference type="ARBA" id="ARBA00022679"/>
    </source>
</evidence>
<dbReference type="Gene3D" id="3.40.50.150">
    <property type="entry name" value="Vaccinia Virus protein VP39"/>
    <property type="match status" value="1"/>
</dbReference>
<dbReference type="RefSeq" id="WP_232306161.1">
    <property type="nucleotide sequence ID" value="NZ_BHVO01000061.1"/>
</dbReference>
<dbReference type="InterPro" id="IPR001525">
    <property type="entry name" value="C5_MeTfrase"/>
</dbReference>
<dbReference type="EMBL" id="BHVO01000061">
    <property type="protein sequence ID" value="GCA71592.1"/>
    <property type="molecule type" value="Genomic_DNA"/>
</dbReference>
<gene>
    <name evidence="4" type="ORF">MiYa_03134</name>
</gene>
<evidence type="ECO:0000256" key="1">
    <source>
        <dbReference type="ARBA" id="ARBA00022603"/>
    </source>
</evidence>
<dbReference type="GO" id="GO:0008168">
    <property type="term" value="F:methyltransferase activity"/>
    <property type="evidence" value="ECO:0007669"/>
    <property type="project" value="UniProtKB-KW"/>
</dbReference>
<keyword evidence="1" id="KW-0489">Methyltransferase</keyword>
<proteinExistence type="predicted"/>